<dbReference type="PANTHER" id="PTHR43767:SF1">
    <property type="entry name" value="NONRIBOSOMAL PEPTIDE SYNTHASE PES1 (EUROFUNG)-RELATED"/>
    <property type="match status" value="1"/>
</dbReference>
<dbReference type="Pfam" id="PF13193">
    <property type="entry name" value="AMP-binding_C"/>
    <property type="match status" value="1"/>
</dbReference>
<dbReference type="Pfam" id="PF00501">
    <property type="entry name" value="AMP-binding"/>
    <property type="match status" value="1"/>
</dbReference>
<feature type="domain" description="AMP-binding enzyme C-terminal" evidence="4">
    <location>
        <begin position="409"/>
        <end position="484"/>
    </location>
</feature>
<dbReference type="Gene3D" id="3.30.300.30">
    <property type="match status" value="1"/>
</dbReference>
<reference evidence="5 6" key="1">
    <citation type="submission" date="2014-11" db="EMBL/GenBank/DDBJ databases">
        <title>Genome sequence and analysis of novel Kurthia sp.</title>
        <authorList>
            <person name="Lawson J.N."/>
            <person name="Gonzalez J.E."/>
            <person name="Rinauldi L."/>
            <person name="Xuan Z."/>
            <person name="Firman A."/>
            <person name="Shaddox L."/>
            <person name="Trudeau A."/>
            <person name="Shah S."/>
            <person name="Reiman D."/>
        </authorList>
    </citation>
    <scope>NUCLEOTIDE SEQUENCE [LARGE SCALE GENOMIC DNA]</scope>
    <source>
        <strain evidence="5 6">3B1D</strain>
    </source>
</reference>
<comment type="similarity">
    <text evidence="1">Belongs to the ATP-dependent AMP-binding enzyme family.</text>
</comment>
<dbReference type="InterPro" id="IPR045851">
    <property type="entry name" value="AMP-bd_C_sf"/>
</dbReference>
<gene>
    <name evidence="5" type="ORF">QI30_17480</name>
</gene>
<dbReference type="PANTHER" id="PTHR43767">
    <property type="entry name" value="LONG-CHAIN-FATTY-ACID--COA LIGASE"/>
    <property type="match status" value="1"/>
</dbReference>
<evidence type="ECO:0000256" key="2">
    <source>
        <dbReference type="ARBA" id="ARBA00022598"/>
    </source>
</evidence>
<dbReference type="PRINTS" id="PR00154">
    <property type="entry name" value="AMPBINDING"/>
</dbReference>
<dbReference type="InterPro" id="IPR025110">
    <property type="entry name" value="AMP-bd_C"/>
</dbReference>
<dbReference type="OrthoDB" id="9803968at2"/>
<dbReference type="AlphaFoldDB" id="A0A433RQC5"/>
<dbReference type="Gene3D" id="3.40.50.12780">
    <property type="entry name" value="N-terminal domain of ligase-like"/>
    <property type="match status" value="1"/>
</dbReference>
<accession>A0A433RQC5</accession>
<comment type="caution">
    <text evidence="5">The sequence shown here is derived from an EMBL/GenBank/DDBJ whole genome shotgun (WGS) entry which is preliminary data.</text>
</comment>
<dbReference type="InterPro" id="IPR000873">
    <property type="entry name" value="AMP-dep_synth/lig_dom"/>
</dbReference>
<sequence>MQKRMPLVLKQQAIQQPEKIAFEFRSHKKTYGDVYRQATALAGYLQQFNYDKDTIIGIFMDNHDDFPVIYFGIQLAGLIAMPINTKLAPAEIAYIIEHSEVKAIFCDTALTPKLDATGMPIAQRFTTEDLPEIYAHAPFETTCVEDEDIAVIMYTSGTTGKPKGVMLSYRAVYEATSQWVESVGLTVQDRMFICTPLFHCAGLHVFLTPIVMAGGTFIIEEAFSPTQMPTWLRDTQATIFFGVPAMYMLLLNNEDFSAFDLSHVRLFAYGAAPMPYELVSKLRKLFPHVSLQNFYGQTENAPCSTTLKGNDVLEKIGSVGKPPTKKTAVRIVGPDGESVPNGVVGEIIVKGPQTMTGYLRNPQETAHALRDGWLFTGDLGRLDEEGFLYIVDRQKDMLIRGGENVYPVEVEEVLFQMPAVLEAAVVGVPHPIYGEVPKAYICLKEGQTLTVEELTAHCVERLAKYKIPVEMELMDALPRNASGKVLKHVLRSST</sequence>
<evidence type="ECO:0000313" key="6">
    <source>
        <dbReference type="Proteomes" id="UP000288623"/>
    </source>
</evidence>
<name>A0A433RQC5_9BACL</name>
<dbReference type="Proteomes" id="UP000288623">
    <property type="component" value="Unassembled WGS sequence"/>
</dbReference>
<protein>
    <submittedName>
        <fullName evidence="5">AMP-dependent synthetase</fullName>
    </submittedName>
</protein>
<keyword evidence="2" id="KW-0436">Ligase</keyword>
<dbReference type="InterPro" id="IPR020845">
    <property type="entry name" value="AMP-binding_CS"/>
</dbReference>
<dbReference type="PROSITE" id="PS00455">
    <property type="entry name" value="AMP_BINDING"/>
    <property type="match status" value="1"/>
</dbReference>
<keyword evidence="6" id="KW-1185">Reference proteome</keyword>
<feature type="domain" description="AMP-dependent synthetase/ligase" evidence="3">
    <location>
        <begin position="10"/>
        <end position="359"/>
    </location>
</feature>
<evidence type="ECO:0000259" key="3">
    <source>
        <dbReference type="Pfam" id="PF00501"/>
    </source>
</evidence>
<evidence type="ECO:0000256" key="1">
    <source>
        <dbReference type="ARBA" id="ARBA00006432"/>
    </source>
</evidence>
<dbReference type="InterPro" id="IPR020459">
    <property type="entry name" value="AMP-binding"/>
</dbReference>
<dbReference type="GO" id="GO:0016878">
    <property type="term" value="F:acid-thiol ligase activity"/>
    <property type="evidence" value="ECO:0007669"/>
    <property type="project" value="UniProtKB-ARBA"/>
</dbReference>
<dbReference type="InterPro" id="IPR050237">
    <property type="entry name" value="ATP-dep_AMP-bd_enzyme"/>
</dbReference>
<dbReference type="EMBL" id="JTFC01000042">
    <property type="protein sequence ID" value="RUS52547.1"/>
    <property type="molecule type" value="Genomic_DNA"/>
</dbReference>
<proteinExistence type="inferred from homology"/>
<evidence type="ECO:0000259" key="4">
    <source>
        <dbReference type="Pfam" id="PF13193"/>
    </source>
</evidence>
<dbReference type="FunFam" id="3.30.300.30:FF:000008">
    <property type="entry name" value="2,3-dihydroxybenzoate-AMP ligase"/>
    <property type="match status" value="1"/>
</dbReference>
<dbReference type="InterPro" id="IPR042099">
    <property type="entry name" value="ANL_N_sf"/>
</dbReference>
<evidence type="ECO:0000313" key="5">
    <source>
        <dbReference type="EMBL" id="RUS52547.1"/>
    </source>
</evidence>
<dbReference type="RefSeq" id="WP_126991888.1">
    <property type="nucleotide sequence ID" value="NZ_JTFC01000042.1"/>
</dbReference>
<dbReference type="SUPFAM" id="SSF56801">
    <property type="entry name" value="Acetyl-CoA synthetase-like"/>
    <property type="match status" value="1"/>
</dbReference>
<organism evidence="5 6">
    <name type="scientific">Candidatus Kurthia intestinigallinarum</name>
    <dbReference type="NCBI Taxonomy" id="1562256"/>
    <lineage>
        <taxon>Bacteria</taxon>
        <taxon>Bacillati</taxon>
        <taxon>Bacillota</taxon>
        <taxon>Bacilli</taxon>
        <taxon>Bacillales</taxon>
        <taxon>Caryophanaceae</taxon>
        <taxon>Kurthia</taxon>
    </lineage>
</organism>